<evidence type="ECO:0000256" key="8">
    <source>
        <dbReference type="ARBA" id="ARBA00024209"/>
    </source>
</evidence>
<dbReference type="Gramene" id="Kaladp0071s0051.1.v1.1">
    <property type="protein sequence ID" value="Kaladp0071s0051.1.v1.1.CDS.1"/>
    <property type="gene ID" value="Kaladp0071s0051.v1.1"/>
</dbReference>
<evidence type="ECO:0000313" key="12">
    <source>
        <dbReference type="EnsemblPlants" id="Kaladp0071s0051.1.v1.1.CDS.1"/>
    </source>
</evidence>
<keyword evidence="4 9" id="KW-0863">Zinc-finger</keyword>
<dbReference type="GO" id="GO:0016020">
    <property type="term" value="C:membrane"/>
    <property type="evidence" value="ECO:0007669"/>
    <property type="project" value="UniProtKB-SubCell"/>
</dbReference>
<keyword evidence="7 10" id="KW-0472">Membrane</keyword>
<evidence type="ECO:0000256" key="7">
    <source>
        <dbReference type="ARBA" id="ARBA00023136"/>
    </source>
</evidence>
<name>A0A7N1A193_KALFE</name>
<keyword evidence="5" id="KW-0862">Zinc</keyword>
<accession>A0A7N1A193</accession>
<dbReference type="PROSITE" id="PS50089">
    <property type="entry name" value="ZF_RING_2"/>
    <property type="match status" value="1"/>
</dbReference>
<sequence>MDAASFNILLHAAAYILEVFGVSLFIIFLYVIYVDCVLPAWSKLRGFSVKELAKLPEVRGRELGVASECCICLDSVEPEDPVRLLPGCNHGFHSACIDAWLSRQPRCPLCRSDVRLEPPDQGTRGDSGSVV</sequence>
<evidence type="ECO:0000256" key="1">
    <source>
        <dbReference type="ARBA" id="ARBA00004370"/>
    </source>
</evidence>
<keyword evidence="3" id="KW-0479">Metal-binding</keyword>
<dbReference type="InterPro" id="IPR013083">
    <property type="entry name" value="Znf_RING/FYVE/PHD"/>
</dbReference>
<dbReference type="PANTHER" id="PTHR46539">
    <property type="entry name" value="E3 UBIQUITIN-PROTEIN LIGASE ATL42"/>
    <property type="match status" value="1"/>
</dbReference>
<dbReference type="Gene3D" id="3.30.40.10">
    <property type="entry name" value="Zinc/RING finger domain, C3HC4 (zinc finger)"/>
    <property type="match status" value="1"/>
</dbReference>
<dbReference type="Pfam" id="PF13639">
    <property type="entry name" value="zf-RING_2"/>
    <property type="match status" value="1"/>
</dbReference>
<dbReference type="SMART" id="SM00184">
    <property type="entry name" value="RING"/>
    <property type="match status" value="1"/>
</dbReference>
<keyword evidence="6 10" id="KW-1133">Transmembrane helix</keyword>
<organism evidence="12 13">
    <name type="scientific">Kalanchoe fedtschenkoi</name>
    <name type="common">Lavender scallops</name>
    <name type="synonym">South American air plant</name>
    <dbReference type="NCBI Taxonomy" id="63787"/>
    <lineage>
        <taxon>Eukaryota</taxon>
        <taxon>Viridiplantae</taxon>
        <taxon>Streptophyta</taxon>
        <taxon>Embryophyta</taxon>
        <taxon>Tracheophyta</taxon>
        <taxon>Spermatophyta</taxon>
        <taxon>Magnoliopsida</taxon>
        <taxon>eudicotyledons</taxon>
        <taxon>Gunneridae</taxon>
        <taxon>Pentapetalae</taxon>
        <taxon>Saxifragales</taxon>
        <taxon>Crassulaceae</taxon>
        <taxon>Kalanchoe</taxon>
    </lineage>
</organism>
<evidence type="ECO:0000256" key="6">
    <source>
        <dbReference type="ARBA" id="ARBA00022989"/>
    </source>
</evidence>
<keyword evidence="13" id="KW-1185">Reference proteome</keyword>
<dbReference type="Proteomes" id="UP000594263">
    <property type="component" value="Unplaced"/>
</dbReference>
<evidence type="ECO:0000256" key="2">
    <source>
        <dbReference type="ARBA" id="ARBA00022692"/>
    </source>
</evidence>
<dbReference type="InterPro" id="IPR001841">
    <property type="entry name" value="Znf_RING"/>
</dbReference>
<comment type="similarity">
    <text evidence="8">Belongs to the RING-type zinc finger family. ATL subfamily.</text>
</comment>
<dbReference type="AlphaFoldDB" id="A0A7N1A193"/>
<keyword evidence="2 10" id="KW-0812">Transmembrane</keyword>
<evidence type="ECO:0000256" key="9">
    <source>
        <dbReference type="PROSITE-ProRule" id="PRU00175"/>
    </source>
</evidence>
<feature type="domain" description="RING-type" evidence="11">
    <location>
        <begin position="69"/>
        <end position="111"/>
    </location>
</feature>
<evidence type="ECO:0000256" key="5">
    <source>
        <dbReference type="ARBA" id="ARBA00022833"/>
    </source>
</evidence>
<feature type="transmembrane region" description="Helical" evidence="10">
    <location>
        <begin position="12"/>
        <end position="33"/>
    </location>
</feature>
<dbReference type="SUPFAM" id="SSF57850">
    <property type="entry name" value="RING/U-box"/>
    <property type="match status" value="1"/>
</dbReference>
<proteinExistence type="inferred from homology"/>
<evidence type="ECO:0000256" key="3">
    <source>
        <dbReference type="ARBA" id="ARBA00022723"/>
    </source>
</evidence>
<evidence type="ECO:0000256" key="10">
    <source>
        <dbReference type="SAM" id="Phobius"/>
    </source>
</evidence>
<reference evidence="12" key="1">
    <citation type="submission" date="2021-01" db="UniProtKB">
        <authorList>
            <consortium name="EnsemblPlants"/>
        </authorList>
    </citation>
    <scope>IDENTIFICATION</scope>
</reference>
<protein>
    <recommendedName>
        <fullName evidence="11">RING-type domain-containing protein</fullName>
    </recommendedName>
</protein>
<evidence type="ECO:0000313" key="13">
    <source>
        <dbReference type="Proteomes" id="UP000594263"/>
    </source>
</evidence>
<comment type="subcellular location">
    <subcellularLocation>
        <location evidence="1">Membrane</location>
    </subcellularLocation>
</comment>
<evidence type="ECO:0000259" key="11">
    <source>
        <dbReference type="PROSITE" id="PS50089"/>
    </source>
</evidence>
<dbReference type="GO" id="GO:0008270">
    <property type="term" value="F:zinc ion binding"/>
    <property type="evidence" value="ECO:0007669"/>
    <property type="project" value="UniProtKB-KW"/>
</dbReference>
<evidence type="ECO:0000256" key="4">
    <source>
        <dbReference type="ARBA" id="ARBA00022771"/>
    </source>
</evidence>
<dbReference type="PANTHER" id="PTHR46539:SF2">
    <property type="entry name" value="RING-H2 FINGER PROTEIN ATL43"/>
    <property type="match status" value="1"/>
</dbReference>
<dbReference type="EnsemblPlants" id="Kaladp0071s0051.1.v1.1">
    <property type="protein sequence ID" value="Kaladp0071s0051.1.v1.1.CDS.1"/>
    <property type="gene ID" value="Kaladp0071s0051.v1.1"/>
</dbReference>